<dbReference type="AlphaFoldDB" id="A0A073AU92"/>
<dbReference type="EMBL" id="JNVU01000039">
    <property type="protein sequence ID" value="KEI43363.1"/>
    <property type="molecule type" value="Genomic_DNA"/>
</dbReference>
<evidence type="ECO:0000313" key="2">
    <source>
        <dbReference type="Proteomes" id="UP000031419"/>
    </source>
</evidence>
<gene>
    <name evidence="1" type="ORF">GU90_16550</name>
</gene>
<organism evidence="1 2">
    <name type="scientific">Saccharopolyspora rectivirgula</name>
    <dbReference type="NCBI Taxonomy" id="28042"/>
    <lineage>
        <taxon>Bacteria</taxon>
        <taxon>Bacillati</taxon>
        <taxon>Actinomycetota</taxon>
        <taxon>Actinomycetes</taxon>
        <taxon>Pseudonocardiales</taxon>
        <taxon>Pseudonocardiaceae</taxon>
        <taxon>Saccharopolyspora</taxon>
    </lineage>
</organism>
<proteinExistence type="predicted"/>
<name>A0A073AU92_9PSEU</name>
<reference evidence="1 2" key="1">
    <citation type="submission" date="2014-06" db="EMBL/GenBank/DDBJ databases">
        <title>Saccharopolyspora rectivirgula DSM-43113 Genome sequencing.</title>
        <authorList>
            <person name="Barrera C."/>
            <person name="Millon L."/>
            <person name="Rognon B."/>
            <person name="Zaugg C."/>
            <person name="Monod M."/>
        </authorList>
    </citation>
    <scope>NUCLEOTIDE SEQUENCE [LARGE SCALE GENOMIC DNA]</scope>
    <source>
        <strain evidence="1 2">DSM 43113</strain>
    </source>
</reference>
<dbReference type="Proteomes" id="UP000031419">
    <property type="component" value="Unassembled WGS sequence"/>
</dbReference>
<evidence type="ECO:0000313" key="1">
    <source>
        <dbReference type="EMBL" id="KEI43363.1"/>
    </source>
</evidence>
<accession>A0A073AU92</accession>
<sequence>MADLVGVQSLPAITGDQWLVGAVTSVDFPEACRGGRGLRWLDAPGGQVGLQDVGDFRRQFHGAHVAVFGVFDPQAGRGIGSGGGPVVPQSQAAELVSADAGGRQHLDDEH</sequence>
<protein>
    <submittedName>
        <fullName evidence="1">Uncharacterized protein</fullName>
    </submittedName>
</protein>
<dbReference type="STRING" id="28042.GU90_16550"/>
<keyword evidence="2" id="KW-1185">Reference proteome</keyword>
<comment type="caution">
    <text evidence="1">The sequence shown here is derived from an EMBL/GenBank/DDBJ whole genome shotgun (WGS) entry which is preliminary data.</text>
</comment>